<dbReference type="Pfam" id="PF02378">
    <property type="entry name" value="PTS_EIIC"/>
    <property type="match status" value="1"/>
</dbReference>
<feature type="transmembrane region" description="Helical" evidence="9">
    <location>
        <begin position="269"/>
        <end position="289"/>
    </location>
</feature>
<comment type="function">
    <text evidence="8">The phosphoenolpyruvate-dependent sugar phosphotransferase system (PTS), a major carbohydrate active -transport system, catalyzes the phosphorylation of incoming sugar substrates concomitant with their translocation across the cell membrane.</text>
</comment>
<feature type="transmembrane region" description="Helical" evidence="9">
    <location>
        <begin position="326"/>
        <end position="345"/>
    </location>
</feature>
<dbReference type="PANTHER" id="PTHR33989:SF4">
    <property type="entry name" value="PTS SYSTEM N,N'-DIACETYLCHITOBIOSE-SPECIFIC EIIC COMPONENT"/>
    <property type="match status" value="1"/>
</dbReference>
<dbReference type="InterPro" id="IPR004501">
    <property type="entry name" value="PTS_EIIC_3"/>
</dbReference>
<keyword evidence="3 8" id="KW-1003">Cell membrane</keyword>
<comment type="subcellular location">
    <subcellularLocation>
        <location evidence="1">Cell membrane</location>
        <topology evidence="1">Multi-pass membrane protein</topology>
    </subcellularLocation>
</comment>
<keyword evidence="4 8" id="KW-0762">Sugar transport</keyword>
<evidence type="ECO:0000256" key="2">
    <source>
        <dbReference type="ARBA" id="ARBA00022448"/>
    </source>
</evidence>
<feature type="transmembrane region" description="Helical" evidence="9">
    <location>
        <begin position="380"/>
        <end position="398"/>
    </location>
</feature>
<dbReference type="InterPro" id="IPR051088">
    <property type="entry name" value="PTS_Sugar-EIIC/EIIB"/>
</dbReference>
<evidence type="ECO:0000313" key="12">
    <source>
        <dbReference type="Proteomes" id="UP001230220"/>
    </source>
</evidence>
<keyword evidence="2 8" id="KW-0813">Transport</keyword>
<feature type="transmembrane region" description="Helical" evidence="9">
    <location>
        <begin position="129"/>
        <end position="148"/>
    </location>
</feature>
<comment type="caution">
    <text evidence="11">The sequence shown here is derived from an EMBL/GenBank/DDBJ whole genome shotgun (WGS) entry which is preliminary data.</text>
</comment>
<sequence>MKKFMDWLQYSLTPAVQKFTNRPWVSGFSAGVVKCLPFILTGCVIFFYNVIQPYFPNILPDLSMISTYTFSMLALLVAFMMVYQLMGSLRHRGYQVVGGLTGICAYILTMKGETVDGIYSVTWNRFGPTGIVVAIFIGLYVAFVFHMIAKLKLFKNNKTIPEFVQEWITNIIPIFLTILTLKILIIDFDVDLYPLVLLVFEPVQAIAQTYPGFLLVIFIPVFFYSLGISGWTWSGPRNAIFIPAQAANVALVAAGGVATNLTTSEVCNGIALCVLGGMGCTLAFNLWLLTSKSKRLKTLGKVCIGPSIFNINEPILYGAPMVFNPVLMLPMYICTFVNATIVYVIMRLGFLAIPTIELAMVATIPAPISTVMFTGDMRGIIWWLVVLALDLLIYYPFFKTFEKQVLAEEGKEVEELEAKEAKKLKKPEVVNA</sequence>
<evidence type="ECO:0000313" key="11">
    <source>
        <dbReference type="EMBL" id="MDQ0360290.1"/>
    </source>
</evidence>
<accession>A0ABU0E164</accession>
<dbReference type="InterPro" id="IPR003352">
    <property type="entry name" value="PTS_EIIC"/>
</dbReference>
<evidence type="ECO:0000256" key="5">
    <source>
        <dbReference type="ARBA" id="ARBA00022692"/>
    </source>
</evidence>
<dbReference type="EMBL" id="JAUSUR010000001">
    <property type="protein sequence ID" value="MDQ0360290.1"/>
    <property type="molecule type" value="Genomic_DNA"/>
</dbReference>
<dbReference type="PANTHER" id="PTHR33989">
    <property type="match status" value="1"/>
</dbReference>
<protein>
    <recommendedName>
        <fullName evidence="8">Permease IIC component</fullName>
    </recommendedName>
</protein>
<organism evidence="11 12">
    <name type="scientific">Breznakia pachnodae</name>
    <dbReference type="NCBI Taxonomy" id="265178"/>
    <lineage>
        <taxon>Bacteria</taxon>
        <taxon>Bacillati</taxon>
        <taxon>Bacillota</taxon>
        <taxon>Erysipelotrichia</taxon>
        <taxon>Erysipelotrichales</taxon>
        <taxon>Erysipelotrichaceae</taxon>
        <taxon>Breznakia</taxon>
    </lineage>
</organism>
<keyword evidence="7 8" id="KW-0472">Membrane</keyword>
<dbReference type="PIRSF" id="PIRSF006351">
    <property type="entry name" value="PTS_EIIC-Cellobiose"/>
    <property type="match status" value="1"/>
</dbReference>
<feature type="transmembrane region" description="Helical" evidence="9">
    <location>
        <begin position="206"/>
        <end position="227"/>
    </location>
</feature>
<dbReference type="RefSeq" id="WP_307406067.1">
    <property type="nucleotide sequence ID" value="NZ_JAUSUR010000001.1"/>
</dbReference>
<keyword evidence="5 9" id="KW-0812">Transmembrane</keyword>
<reference evidence="11 12" key="1">
    <citation type="submission" date="2023-07" db="EMBL/GenBank/DDBJ databases">
        <title>Genomic Encyclopedia of Type Strains, Phase IV (KMG-IV): sequencing the most valuable type-strain genomes for metagenomic binning, comparative biology and taxonomic classification.</title>
        <authorList>
            <person name="Goeker M."/>
        </authorList>
    </citation>
    <scope>NUCLEOTIDE SEQUENCE [LARGE SCALE GENOMIC DNA]</scope>
    <source>
        <strain evidence="11 12">DSM 16784</strain>
    </source>
</reference>
<evidence type="ECO:0000256" key="8">
    <source>
        <dbReference type="PIRNR" id="PIRNR006351"/>
    </source>
</evidence>
<evidence type="ECO:0000256" key="1">
    <source>
        <dbReference type="ARBA" id="ARBA00004651"/>
    </source>
</evidence>
<evidence type="ECO:0000256" key="4">
    <source>
        <dbReference type="ARBA" id="ARBA00022597"/>
    </source>
</evidence>
<feature type="transmembrane region" description="Helical" evidence="9">
    <location>
        <begin position="93"/>
        <end position="109"/>
    </location>
</feature>
<proteinExistence type="predicted"/>
<evidence type="ECO:0000256" key="9">
    <source>
        <dbReference type="SAM" id="Phobius"/>
    </source>
</evidence>
<evidence type="ECO:0000259" key="10">
    <source>
        <dbReference type="PROSITE" id="PS51105"/>
    </source>
</evidence>
<feature type="transmembrane region" description="Helical" evidence="9">
    <location>
        <begin position="351"/>
        <end position="373"/>
    </location>
</feature>
<keyword evidence="12" id="KW-1185">Reference proteome</keyword>
<dbReference type="PROSITE" id="PS51105">
    <property type="entry name" value="PTS_EIIC_TYPE_3"/>
    <property type="match status" value="1"/>
</dbReference>
<dbReference type="InterPro" id="IPR004796">
    <property type="entry name" value="PTS_IIC_cello"/>
</dbReference>
<dbReference type="Proteomes" id="UP001230220">
    <property type="component" value="Unassembled WGS sequence"/>
</dbReference>
<name>A0ABU0E164_9FIRM</name>
<keyword evidence="6 9" id="KW-1133">Transmembrane helix</keyword>
<feature type="transmembrane region" description="Helical" evidence="9">
    <location>
        <begin position="168"/>
        <end position="186"/>
    </location>
</feature>
<evidence type="ECO:0000256" key="7">
    <source>
        <dbReference type="ARBA" id="ARBA00023136"/>
    </source>
</evidence>
<feature type="transmembrane region" description="Helical" evidence="9">
    <location>
        <begin position="68"/>
        <end position="86"/>
    </location>
</feature>
<feature type="transmembrane region" description="Helical" evidence="9">
    <location>
        <begin position="24"/>
        <end position="48"/>
    </location>
</feature>
<evidence type="ECO:0000256" key="6">
    <source>
        <dbReference type="ARBA" id="ARBA00022989"/>
    </source>
</evidence>
<evidence type="ECO:0000256" key="3">
    <source>
        <dbReference type="ARBA" id="ARBA00022475"/>
    </source>
</evidence>
<feature type="domain" description="PTS EIIC type-3" evidence="10">
    <location>
        <begin position="8"/>
        <end position="397"/>
    </location>
</feature>
<gene>
    <name evidence="11" type="ORF">J2S15_001021</name>
</gene>